<dbReference type="EMBL" id="JAMYPJ010000077">
    <property type="protein sequence ID" value="MER8937455.1"/>
    <property type="molecule type" value="Genomic_DNA"/>
</dbReference>
<proteinExistence type="predicted"/>
<comment type="caution">
    <text evidence="2">The sequence shown here is derived from an EMBL/GenBank/DDBJ whole genome shotgun (WGS) entry which is preliminary data.</text>
</comment>
<feature type="region of interest" description="Disordered" evidence="1">
    <location>
        <begin position="1257"/>
        <end position="1279"/>
    </location>
</feature>
<dbReference type="Proteomes" id="UP001464387">
    <property type="component" value="Unassembled WGS sequence"/>
</dbReference>
<feature type="compositionally biased region" description="Basic and acidic residues" evidence="1">
    <location>
        <begin position="1261"/>
        <end position="1279"/>
    </location>
</feature>
<dbReference type="SUPFAM" id="SSF52540">
    <property type="entry name" value="P-loop containing nucleoside triphosphate hydrolases"/>
    <property type="match status" value="1"/>
</dbReference>
<dbReference type="InterPro" id="IPR027417">
    <property type="entry name" value="P-loop_NTPase"/>
</dbReference>
<evidence type="ECO:0000313" key="2">
    <source>
        <dbReference type="EMBL" id="MER8937455.1"/>
    </source>
</evidence>
<reference evidence="2 3" key="1">
    <citation type="journal article" date="2024" name="Proc. Natl. Acad. Sci. U.S.A.">
        <title>The evolutionary genomics of adaptation to stress in wild rhizobium bacteria.</title>
        <authorList>
            <person name="Kehlet-Delgado H."/>
            <person name="Montoya A.P."/>
            <person name="Jensen K.T."/>
            <person name="Wendlandt C.E."/>
            <person name="Dexheimer C."/>
            <person name="Roberts M."/>
            <person name="Torres Martinez L."/>
            <person name="Friesen M.L."/>
            <person name="Griffitts J.S."/>
            <person name="Porter S.S."/>
        </authorList>
    </citation>
    <scope>NUCLEOTIDE SEQUENCE [LARGE SCALE GENOMIC DNA]</scope>
    <source>
        <strain evidence="2 3">M0729</strain>
    </source>
</reference>
<evidence type="ECO:0000313" key="3">
    <source>
        <dbReference type="Proteomes" id="UP001464387"/>
    </source>
</evidence>
<feature type="compositionally biased region" description="Acidic residues" evidence="1">
    <location>
        <begin position="822"/>
        <end position="838"/>
    </location>
</feature>
<organism evidence="2 3">
    <name type="scientific">Mesorhizobium opportunistum</name>
    <dbReference type="NCBI Taxonomy" id="593909"/>
    <lineage>
        <taxon>Bacteria</taxon>
        <taxon>Pseudomonadati</taxon>
        <taxon>Pseudomonadota</taxon>
        <taxon>Alphaproteobacteria</taxon>
        <taxon>Hyphomicrobiales</taxon>
        <taxon>Phyllobacteriaceae</taxon>
        <taxon>Mesorhizobium</taxon>
    </lineage>
</organism>
<feature type="region of interest" description="Disordered" evidence="1">
    <location>
        <begin position="821"/>
        <end position="842"/>
    </location>
</feature>
<name>A0ABV1YQK1_9HYPH</name>
<protein>
    <submittedName>
        <fullName evidence="2">Uncharacterized protein</fullName>
    </submittedName>
</protein>
<sequence length="1279" mass="138555">MFEITGDDIAALSDADLRTLVGLLCEAEMRRRGLPPSAVTYGGNQDAKDGGLDVRVALPAGTAIDGFVPMPATGFQVKKPDMPRADILKEMKPKGVVRPVIDELAVAGGAYVIVSSTGSTSDSALADRRNAMADAVKGTPAEGKLALEFYDRNRVATWVRDHPGLIPWVRARIGKAIPGWQSYGSWSLAPDGIDASYIADGQARILTGDKDEGDGVSAIEGINRIRKLLATPGHVVRLVGLSGVGKTRLAEALFDASVGEGALDPSLAIYTNEADGPNPPPPALASDLIARRTRAVLVVDNCTPDLHRRVSEVVRSGGSTISVITIEYDIREDQPEGTDVFVLETSSVSLIEKLVVRRSPHLSQIDAHTIAEFSGGNARVALALASRIEKTETVAGLNEEELFNRLFQQRHHADPSLLLIAQGCSLVYSFDGETLEGAEAELPVLASLVGKSVDEIYAGVAELRQRDLVQARAKWRAVLPHAIANRLAKRALQSIAPAKVKSVLVENASERILRSFSRRLGYLDDSKEAQAIVKAWLAPDGLLSDLANFSELGRAMFANIAPVAPEAVLTALENALSSAEEAALRHCAHFVRLLRSLAYEPAFFERAFALLVKFATLPTADANDNEAMGVIESLFHIVLSGTHAPVEMRVKAAEALLASHDDTLGRLGVNALEALMKTSHFSSHYEFEFGARSRDYGYYPATGADVRAWFGHVLILAEKFALSDNPFARETQKAIARQFRGLWGGTGLAPELERLTHAIAGTSFWRDGWIAVRQTRIYDGKGMDPELRDRLTALEELLRPKDLVSKVRGLVIGDRTGSLGLDDFEDDDDEDDAGDDASDPTARYAERAARSVAAIRELGHDVAAEENVFKTVLSELMNGNARAAPFGDALAEAVENPRAMWDLIVACFAATQNASPHLLGGFLSGLKKRDAALADAVLDEALEHPVLARWFPVLQARVEIDGRAIGRLHRAIELGEAPITTYYNLAYGRASDDVPGPEFRDLVLAIARKSGGCAVGLEIISMRLYSDGSAKREPVPEVGEAGRVLLAAFEFPTKNSRATREDHQLGAVATASLAGEGGAAIAKSLCRKLMRAVESRSVSGHDYDDLVRGLLKVQSVAALDEFFAGDLKSQRASVRLFNDLSRFHKDVLAVLDDETLIDWCDRDPALRYPLAASVVLLFKRPKEGEPHEWTPLARKLLEKAPDARHVLAEIVSRLHPSGWTGSLATKLEGRLKLLNSLPGADNPALAEPLDEARKRLQGRIDAARRAEQEDDRSLNNRFE</sequence>
<keyword evidence="3" id="KW-1185">Reference proteome</keyword>
<dbReference type="RefSeq" id="WP_352570994.1">
    <property type="nucleotide sequence ID" value="NZ_JAMYMY010000074.1"/>
</dbReference>
<accession>A0ABV1YQK1</accession>
<evidence type="ECO:0000256" key="1">
    <source>
        <dbReference type="SAM" id="MobiDB-lite"/>
    </source>
</evidence>
<gene>
    <name evidence="2" type="ORF">NKI33_31435</name>
</gene>